<dbReference type="InterPro" id="IPR003445">
    <property type="entry name" value="Cat_transpt"/>
</dbReference>
<feature type="transmembrane region" description="Helical" evidence="8">
    <location>
        <begin position="209"/>
        <end position="237"/>
    </location>
</feature>
<evidence type="ECO:0000256" key="1">
    <source>
        <dbReference type="ARBA" id="ARBA00004651"/>
    </source>
</evidence>
<feature type="transmembrane region" description="Helical" evidence="8">
    <location>
        <begin position="431"/>
        <end position="452"/>
    </location>
</feature>
<evidence type="ECO:0000256" key="2">
    <source>
        <dbReference type="ARBA" id="ARBA00022448"/>
    </source>
</evidence>
<dbReference type="GO" id="GO:0005886">
    <property type="term" value="C:plasma membrane"/>
    <property type="evidence" value="ECO:0007669"/>
    <property type="project" value="UniProtKB-SubCell"/>
</dbReference>
<keyword evidence="7 8" id="KW-0472">Membrane</keyword>
<evidence type="ECO:0000313" key="9">
    <source>
        <dbReference type="EMBL" id="SMC99336.1"/>
    </source>
</evidence>
<feature type="transmembrane region" description="Helical" evidence="8">
    <location>
        <begin position="131"/>
        <end position="151"/>
    </location>
</feature>
<evidence type="ECO:0000256" key="7">
    <source>
        <dbReference type="ARBA" id="ARBA00023136"/>
    </source>
</evidence>
<dbReference type="EMBL" id="FWXY01000019">
    <property type="protein sequence ID" value="SMC99336.1"/>
    <property type="molecule type" value="Genomic_DNA"/>
</dbReference>
<feature type="transmembrane region" description="Helical" evidence="8">
    <location>
        <begin position="55"/>
        <end position="82"/>
    </location>
</feature>
<feature type="transmembrane region" description="Helical" evidence="8">
    <location>
        <begin position="163"/>
        <end position="188"/>
    </location>
</feature>
<dbReference type="PANTHER" id="PTHR32024">
    <property type="entry name" value="TRK SYSTEM POTASSIUM UPTAKE PROTEIN TRKG-RELATED"/>
    <property type="match status" value="1"/>
</dbReference>
<dbReference type="PANTHER" id="PTHR32024:SF1">
    <property type="entry name" value="KTR SYSTEM POTASSIUM UPTAKE PROTEIN B"/>
    <property type="match status" value="1"/>
</dbReference>
<organism evidence="9 10">
    <name type="scientific">Desulfocicer vacuolatum DSM 3385</name>
    <dbReference type="NCBI Taxonomy" id="1121400"/>
    <lineage>
        <taxon>Bacteria</taxon>
        <taxon>Pseudomonadati</taxon>
        <taxon>Thermodesulfobacteriota</taxon>
        <taxon>Desulfobacteria</taxon>
        <taxon>Desulfobacterales</taxon>
        <taxon>Desulfobacteraceae</taxon>
        <taxon>Desulfocicer</taxon>
    </lineage>
</organism>
<feature type="transmembrane region" description="Helical" evidence="8">
    <location>
        <begin position="458"/>
        <end position="478"/>
    </location>
</feature>
<protein>
    <submittedName>
        <fullName evidence="9">Trk system potassium uptake protein TrkH</fullName>
    </submittedName>
</protein>
<reference evidence="9 10" key="1">
    <citation type="submission" date="2017-04" db="EMBL/GenBank/DDBJ databases">
        <authorList>
            <person name="Afonso C.L."/>
            <person name="Miller P.J."/>
            <person name="Scott M.A."/>
            <person name="Spackman E."/>
            <person name="Goraichik I."/>
            <person name="Dimitrov K.M."/>
            <person name="Suarez D.L."/>
            <person name="Swayne D.E."/>
        </authorList>
    </citation>
    <scope>NUCLEOTIDE SEQUENCE [LARGE SCALE GENOMIC DNA]</scope>
    <source>
        <strain evidence="9 10">DSM 3385</strain>
    </source>
</reference>
<comment type="subcellular location">
    <subcellularLocation>
        <location evidence="1">Cell membrane</location>
        <topology evidence="1">Multi-pass membrane protein</topology>
    </subcellularLocation>
</comment>
<keyword evidence="3" id="KW-1003">Cell membrane</keyword>
<feature type="transmembrane region" description="Helical" evidence="8">
    <location>
        <begin position="313"/>
        <end position="334"/>
    </location>
</feature>
<evidence type="ECO:0000313" key="10">
    <source>
        <dbReference type="Proteomes" id="UP000192418"/>
    </source>
</evidence>
<keyword evidence="5 8" id="KW-1133">Transmembrane helix</keyword>
<dbReference type="Proteomes" id="UP000192418">
    <property type="component" value="Unassembled WGS sequence"/>
</dbReference>
<sequence length="529" mass="56390">MWHLGFACLAFLGAFLCAITVFRWPGPGKFFGVLAGGAGFAAAFPWFLESPFMALLGAVALITGSFMLLDFSPGSGCFRSFFSEKNAARHRGGEDMWDRPAAIVFFTFLGLCLMGTLMLLLPGIMGHTPIALVDAAFTSVSAVCVTGLAVLDTPTDFSMAGQGVILVLIQFGGLGIMSITTVAMHAMGRRLSLRQERLMTSLMDADRKDLLASLVLILKFTFLVEAVGAIFLGGVFYTMGDSPGQAAWRGSFTAVSAFCNAGFSLQTQSLVPYKDAPMVLHMVAVLIIFGGMAPATSLLIPRWVRGRNIPVTARIDLVSTAVLLISGTLFILAFEWNGVLSDLSFVNKIHNAWFQSATLRTAGFNSVDLAGVMSPTFLVMLCLMFIGGAPGGTAGGIKVTTVAILAMTFWANITHCKGVILGNRHIRPVTIFRAVTIVISGGMIWFMVVLMLEVTQQIPARSIIFEATSAIATVGLSMGVTAQFDQIGKCVVMLAMFIGRIGPLTLFMLLSNASLAPVSHCPDAKITLT</sequence>
<evidence type="ECO:0000256" key="3">
    <source>
        <dbReference type="ARBA" id="ARBA00022475"/>
    </source>
</evidence>
<dbReference type="Pfam" id="PF02386">
    <property type="entry name" value="TrkH"/>
    <property type="match status" value="1"/>
</dbReference>
<evidence type="ECO:0000256" key="6">
    <source>
        <dbReference type="ARBA" id="ARBA00023065"/>
    </source>
</evidence>
<dbReference type="OrthoDB" id="9810952at2"/>
<feature type="transmembrane region" description="Helical" evidence="8">
    <location>
        <begin position="377"/>
        <end position="410"/>
    </location>
</feature>
<keyword evidence="6" id="KW-0406">Ion transport</keyword>
<accession>A0A1W2DQI7</accession>
<dbReference type="AlphaFoldDB" id="A0A1W2DQI7"/>
<feature type="transmembrane region" description="Helical" evidence="8">
    <location>
        <begin position="490"/>
        <end position="510"/>
    </location>
</feature>
<dbReference type="GO" id="GO:0030001">
    <property type="term" value="P:metal ion transport"/>
    <property type="evidence" value="ECO:0007669"/>
    <property type="project" value="UniProtKB-ARBA"/>
</dbReference>
<name>A0A1W2DQI7_9BACT</name>
<keyword evidence="2" id="KW-0813">Transport</keyword>
<keyword evidence="4 8" id="KW-0812">Transmembrane</keyword>
<evidence type="ECO:0000256" key="4">
    <source>
        <dbReference type="ARBA" id="ARBA00022692"/>
    </source>
</evidence>
<proteinExistence type="predicted"/>
<feature type="transmembrane region" description="Helical" evidence="8">
    <location>
        <begin position="278"/>
        <end position="301"/>
    </location>
</feature>
<feature type="transmembrane region" description="Helical" evidence="8">
    <location>
        <begin position="30"/>
        <end position="48"/>
    </location>
</feature>
<evidence type="ECO:0000256" key="5">
    <source>
        <dbReference type="ARBA" id="ARBA00022989"/>
    </source>
</evidence>
<gene>
    <name evidence="9" type="ORF">SAMN02746065_11946</name>
</gene>
<evidence type="ECO:0000256" key="8">
    <source>
        <dbReference type="SAM" id="Phobius"/>
    </source>
</evidence>
<feature type="transmembrane region" description="Helical" evidence="8">
    <location>
        <begin position="102"/>
        <end position="124"/>
    </location>
</feature>
<dbReference type="GO" id="GO:0008324">
    <property type="term" value="F:monoatomic cation transmembrane transporter activity"/>
    <property type="evidence" value="ECO:0007669"/>
    <property type="project" value="InterPro"/>
</dbReference>
<dbReference type="STRING" id="1121400.SAMN02746065_11946"/>
<keyword evidence="10" id="KW-1185">Reference proteome</keyword>